<name>A0ABU6QW99_9FABA</name>
<dbReference type="Proteomes" id="UP001341840">
    <property type="component" value="Unassembled WGS sequence"/>
</dbReference>
<keyword evidence="2" id="KW-1185">Reference proteome</keyword>
<protein>
    <submittedName>
        <fullName evidence="1">Uncharacterized protein</fullName>
    </submittedName>
</protein>
<sequence length="200" mass="22899">IQYKVMNTCNSRVLLKSSDRETTLFVTDMTKANVTIPRLIKWDDIDLPRSWSIDRAIPTQPRQAPLLQEIKQDETGRVDIFFDRRNSFSSRSEAGTVNDFASARRSFSVTSQSQFSSRILRSINSRINISGLQNNSNTSQPIYQTDDDVDLQSIQSPKYSSLNDDVHGLEVEVSETFCKDKEDDFEDERLSPKHCKNLLV</sequence>
<accession>A0ABU6QW99</accession>
<evidence type="ECO:0000313" key="2">
    <source>
        <dbReference type="Proteomes" id="UP001341840"/>
    </source>
</evidence>
<proteinExistence type="predicted"/>
<gene>
    <name evidence="1" type="ORF">PIB30_093833</name>
</gene>
<feature type="non-terminal residue" evidence="1">
    <location>
        <position position="1"/>
    </location>
</feature>
<dbReference type="EMBL" id="JASCZI010002029">
    <property type="protein sequence ID" value="MED6115761.1"/>
    <property type="molecule type" value="Genomic_DNA"/>
</dbReference>
<evidence type="ECO:0000313" key="1">
    <source>
        <dbReference type="EMBL" id="MED6115761.1"/>
    </source>
</evidence>
<reference evidence="1 2" key="1">
    <citation type="journal article" date="2023" name="Plants (Basel)">
        <title>Bridging the Gap: Combining Genomics and Transcriptomics Approaches to Understand Stylosanthes scabra, an Orphan Legume from the Brazilian Caatinga.</title>
        <authorList>
            <person name="Ferreira-Neto J.R.C."/>
            <person name="da Silva M.D."/>
            <person name="Binneck E."/>
            <person name="de Melo N.F."/>
            <person name="da Silva R.H."/>
            <person name="de Melo A.L.T.M."/>
            <person name="Pandolfi V."/>
            <person name="Bustamante F.O."/>
            <person name="Brasileiro-Vidal A.C."/>
            <person name="Benko-Iseppon A.M."/>
        </authorList>
    </citation>
    <scope>NUCLEOTIDE SEQUENCE [LARGE SCALE GENOMIC DNA]</scope>
    <source>
        <tissue evidence="1">Leaves</tissue>
    </source>
</reference>
<organism evidence="1 2">
    <name type="scientific">Stylosanthes scabra</name>
    <dbReference type="NCBI Taxonomy" id="79078"/>
    <lineage>
        <taxon>Eukaryota</taxon>
        <taxon>Viridiplantae</taxon>
        <taxon>Streptophyta</taxon>
        <taxon>Embryophyta</taxon>
        <taxon>Tracheophyta</taxon>
        <taxon>Spermatophyta</taxon>
        <taxon>Magnoliopsida</taxon>
        <taxon>eudicotyledons</taxon>
        <taxon>Gunneridae</taxon>
        <taxon>Pentapetalae</taxon>
        <taxon>rosids</taxon>
        <taxon>fabids</taxon>
        <taxon>Fabales</taxon>
        <taxon>Fabaceae</taxon>
        <taxon>Papilionoideae</taxon>
        <taxon>50 kb inversion clade</taxon>
        <taxon>dalbergioids sensu lato</taxon>
        <taxon>Dalbergieae</taxon>
        <taxon>Pterocarpus clade</taxon>
        <taxon>Stylosanthes</taxon>
    </lineage>
</organism>
<comment type="caution">
    <text evidence="1">The sequence shown here is derived from an EMBL/GenBank/DDBJ whole genome shotgun (WGS) entry which is preliminary data.</text>
</comment>